<feature type="compositionally biased region" description="Low complexity" evidence="1">
    <location>
        <begin position="16"/>
        <end position="26"/>
    </location>
</feature>
<feature type="compositionally biased region" description="Polar residues" evidence="1">
    <location>
        <begin position="266"/>
        <end position="283"/>
    </location>
</feature>
<keyword evidence="6" id="KW-1185">Reference proteome</keyword>
<feature type="compositionally biased region" description="Acidic residues" evidence="1">
    <location>
        <begin position="773"/>
        <end position="797"/>
    </location>
</feature>
<proteinExistence type="predicted"/>
<feature type="compositionally biased region" description="Acidic residues" evidence="1">
    <location>
        <begin position="37"/>
        <end position="58"/>
    </location>
</feature>
<evidence type="ECO:0008006" key="7">
    <source>
        <dbReference type="Google" id="ProtNLM"/>
    </source>
</evidence>
<feature type="transmembrane region" description="Helical" evidence="2">
    <location>
        <begin position="478"/>
        <end position="497"/>
    </location>
</feature>
<feature type="region of interest" description="Disordered" evidence="1">
    <location>
        <begin position="744"/>
        <end position="849"/>
    </location>
</feature>
<feature type="transmembrane region" description="Helical" evidence="2">
    <location>
        <begin position="312"/>
        <end position="330"/>
    </location>
</feature>
<evidence type="ECO:0000259" key="4">
    <source>
        <dbReference type="Pfam" id="PF23317"/>
    </source>
</evidence>
<organism evidence="5 6">
    <name type="scientific">Aureobasidium pullulans</name>
    <name type="common">Black yeast</name>
    <name type="synonym">Pullularia pullulans</name>
    <dbReference type="NCBI Taxonomy" id="5580"/>
    <lineage>
        <taxon>Eukaryota</taxon>
        <taxon>Fungi</taxon>
        <taxon>Dikarya</taxon>
        <taxon>Ascomycota</taxon>
        <taxon>Pezizomycotina</taxon>
        <taxon>Dothideomycetes</taxon>
        <taxon>Dothideomycetidae</taxon>
        <taxon>Dothideales</taxon>
        <taxon>Saccotheciaceae</taxon>
        <taxon>Aureobasidium</taxon>
    </lineage>
</organism>
<feature type="region of interest" description="Disordered" evidence="1">
    <location>
        <begin position="1015"/>
        <end position="1036"/>
    </location>
</feature>
<feature type="compositionally biased region" description="Basic and acidic residues" evidence="1">
    <location>
        <begin position="1015"/>
        <end position="1034"/>
    </location>
</feature>
<feature type="domain" description="Calcium channel YVC1-like C-terminal transmembrane" evidence="4">
    <location>
        <begin position="317"/>
        <end position="624"/>
    </location>
</feature>
<feature type="compositionally biased region" description="Polar residues" evidence="1">
    <location>
        <begin position="915"/>
        <end position="930"/>
    </location>
</feature>
<feature type="compositionally biased region" description="Acidic residues" evidence="1">
    <location>
        <begin position="1174"/>
        <end position="1185"/>
    </location>
</feature>
<feature type="compositionally biased region" description="Basic and acidic residues" evidence="1">
    <location>
        <begin position="818"/>
        <end position="836"/>
    </location>
</feature>
<dbReference type="Pfam" id="PF23317">
    <property type="entry name" value="YVC1_C"/>
    <property type="match status" value="1"/>
</dbReference>
<feature type="region of interest" description="Disordered" evidence="1">
    <location>
        <begin position="1"/>
        <end position="58"/>
    </location>
</feature>
<reference evidence="5 6" key="1">
    <citation type="submission" date="2023-11" db="EMBL/GenBank/DDBJ databases">
        <title>Draft genome sequence and annotation of the polyextremotolerant black yeast-like fungus Aureobasidium pullulans NRRL 62042.</title>
        <authorList>
            <person name="Dielentheis-Frenken M.R.E."/>
            <person name="Wibberg D."/>
            <person name="Blank L.M."/>
            <person name="Tiso T."/>
        </authorList>
    </citation>
    <scope>NUCLEOTIDE SEQUENCE [LARGE SCALE GENOMIC DNA]</scope>
    <source>
        <strain evidence="5 6">NRRL 62042</strain>
    </source>
</reference>
<comment type="caution">
    <text evidence="5">The sequence shown here is derived from an EMBL/GenBank/DDBJ whole genome shotgun (WGS) entry which is preliminary data.</text>
</comment>
<sequence length="1185" mass="133179">MLSTLLRPRKRRANKSPFSSPFNSSPLAARTDYDRIDDNEDADDYDHDDDDDNGEDDLDTPLLPIFSAAHLDKLPLYNITHSCRILIVQKCETTLTWDQLRSPQVSQFLVKPIQSQIRKDHFNRATICALIANCLQFQKEAQQDAGNAGVSKTRAMVSELLAIRLLKDFNLRELIDALSYDFNPLEGFDAPEGGAQLRQYNRSARISTVEIAIRAQAKRFLAHPLVVQQLEAIWAGSIVFHSAADNLHRRPPTPPPTRGRSGYGTIVNSSDPQPASTNNSQPTFRRSVTLYNPKDASLFKLSRLRVPRYRQLFSTLSFAIMLGLFLAVLVDRSTEITPLEIIFWFWSAGYMLDELVGFSEQGFGLYIMSVWNAFDLGILLCFFAYYVLRLYGILIPAARKHYTAHMAYDVLASTAVLLFPRAFNVLDHYKYFSQLLIAFRLMVQDMIAILVLIVIACSGFFVAFTLSFSEEKAEASKVAYALFQLTMGFTPAAWDLWPKYNLLGKAVLVGFLFLCHFLIVTILITVLTNSFMAIVQNANEEHQFLFAVNTISMVKSDALFSYIPPTNLFGWVASPLRYLIPFRKFVRFNRTIIKVTHLPMLFAIFAYERLFLVRNAYTPMDLVERKAPRRGRLPAFSMKNTGPFSPGTRLREPSIVSFHKDRALEEVFRRPFDMTTRTISQHSNPDQRKATVVDNWMQDMGDEGGASPPMEQPRSVLERLENRRPGIRRAHTSANRTATVKRDFSTASRSVLSDPEDLASTIFPRPTPMRIEEETDLEMEREDMPQETDADGDDELLTNDGDNVTATGYDRTPTGTPDRIERKDPSPNKPTAKDYFEGADFQTASSVPNATRARLMSGEHKREGHRRNVSHNTMVFSPIVEQGYTSSASDHVPKQSRPTTSKQNSGGSTPLAPSAPQSSGRKTPRTSNPSRVRPNMPNRLSQYTAPNIRFDRFGDSTRRANRQPSFNALALDLASDFGDHHRRDLTPEPLSPGYQPSIPASFSEQMLRERELALDKERRRQEQRRRSQEEEKGMVGRIMLTRMNTLEEGFREILREVRDLAHTSRGTSDAGMTGMINSRSSLVVPASSDGNALSRPRTPVSRTGGANERARSPKKGKGKNKSKGKNSINSSSEADPISPLTVQEGPSQATSPKTVEEPETPATVRALSTHAEEGDNDGQNDSGEE</sequence>
<dbReference type="InterPro" id="IPR052971">
    <property type="entry name" value="TRP_calcium_channel"/>
</dbReference>
<feature type="transmembrane region" description="Helical" evidence="2">
    <location>
        <begin position="336"/>
        <end position="352"/>
    </location>
</feature>
<feature type="region of interest" description="Disordered" evidence="1">
    <location>
        <begin position="1082"/>
        <end position="1185"/>
    </location>
</feature>
<evidence type="ECO:0000313" key="6">
    <source>
        <dbReference type="Proteomes" id="UP001341245"/>
    </source>
</evidence>
<feature type="compositionally biased region" description="Basic residues" evidence="1">
    <location>
        <begin position="1112"/>
        <end position="1124"/>
    </location>
</feature>
<dbReference type="PANTHER" id="PTHR35859:SF4">
    <property type="entry name" value="MEMBRANE CHANNEL PROTEIN, PUTATIVE (AFU_ORTHOLOGUE AFUA_6G11300)-RELATED"/>
    <property type="match status" value="1"/>
</dbReference>
<feature type="transmembrane region" description="Helical" evidence="2">
    <location>
        <begin position="509"/>
        <end position="535"/>
    </location>
</feature>
<dbReference type="EMBL" id="JASGXD010000002">
    <property type="protein sequence ID" value="KAK6008034.1"/>
    <property type="molecule type" value="Genomic_DNA"/>
</dbReference>
<feature type="compositionally biased region" description="Polar residues" evidence="1">
    <location>
        <begin position="1140"/>
        <end position="1153"/>
    </location>
</feature>
<keyword evidence="2" id="KW-0812">Transmembrane</keyword>
<feature type="transmembrane region" description="Helical" evidence="2">
    <location>
        <begin position="447"/>
        <end position="466"/>
    </location>
</feature>
<dbReference type="InterPro" id="IPR056336">
    <property type="entry name" value="YVC1_C"/>
</dbReference>
<keyword evidence="2" id="KW-1133">Transmembrane helix</keyword>
<feature type="region of interest" description="Disordered" evidence="1">
    <location>
        <begin position="885"/>
        <end position="948"/>
    </location>
</feature>
<dbReference type="Pfam" id="PF23190">
    <property type="entry name" value="LHD_TRPY1"/>
    <property type="match status" value="1"/>
</dbReference>
<dbReference type="Proteomes" id="UP001341245">
    <property type="component" value="Unassembled WGS sequence"/>
</dbReference>
<keyword evidence="2" id="KW-0472">Membrane</keyword>
<feature type="transmembrane region" description="Helical" evidence="2">
    <location>
        <begin position="559"/>
        <end position="580"/>
    </location>
</feature>
<feature type="domain" description="YVC1 N-terminal linker helical" evidence="3">
    <location>
        <begin position="79"/>
        <end position="243"/>
    </location>
</feature>
<accession>A0ABR0TUX5</accession>
<feature type="transmembrane region" description="Helical" evidence="2">
    <location>
        <begin position="364"/>
        <end position="386"/>
    </location>
</feature>
<evidence type="ECO:0000256" key="1">
    <source>
        <dbReference type="SAM" id="MobiDB-lite"/>
    </source>
</evidence>
<dbReference type="PANTHER" id="PTHR35859">
    <property type="entry name" value="NONSELECTIVE CATION CHANNEL PROTEIN"/>
    <property type="match status" value="1"/>
</dbReference>
<protein>
    <recommendedName>
        <fullName evidence="7">Ion transport domain-containing protein</fullName>
    </recommendedName>
</protein>
<dbReference type="InterPro" id="IPR056337">
    <property type="entry name" value="LHD_YVC1"/>
</dbReference>
<feature type="region of interest" description="Disordered" evidence="1">
    <location>
        <begin position="245"/>
        <end position="283"/>
    </location>
</feature>
<feature type="transmembrane region" description="Helical" evidence="2">
    <location>
        <begin position="406"/>
        <end position="426"/>
    </location>
</feature>
<feature type="region of interest" description="Disordered" evidence="1">
    <location>
        <begin position="980"/>
        <end position="1003"/>
    </location>
</feature>
<evidence type="ECO:0000259" key="3">
    <source>
        <dbReference type="Pfam" id="PF23190"/>
    </source>
</evidence>
<feature type="compositionally biased region" description="Polar residues" evidence="1">
    <location>
        <begin position="896"/>
        <end position="908"/>
    </location>
</feature>
<evidence type="ECO:0000313" key="5">
    <source>
        <dbReference type="EMBL" id="KAK6008034.1"/>
    </source>
</evidence>
<gene>
    <name evidence="5" type="ORF">QM012_004848</name>
</gene>
<name>A0ABR0TUX5_AURPU</name>
<evidence type="ECO:0000256" key="2">
    <source>
        <dbReference type="SAM" id="Phobius"/>
    </source>
</evidence>